<evidence type="ECO:0000259" key="3">
    <source>
        <dbReference type="Pfam" id="PF03551"/>
    </source>
</evidence>
<evidence type="ECO:0000256" key="2">
    <source>
        <dbReference type="SAM" id="MobiDB-lite"/>
    </source>
</evidence>
<dbReference type="Proteomes" id="UP000322499">
    <property type="component" value="Unassembled WGS sequence"/>
</dbReference>
<keyword evidence="1" id="KW-0175">Coiled coil</keyword>
<dbReference type="InterPro" id="IPR052509">
    <property type="entry name" value="Metal_resp_DNA-bind_regulator"/>
</dbReference>
<proteinExistence type="predicted"/>
<feature type="region of interest" description="Disordered" evidence="2">
    <location>
        <begin position="196"/>
        <end position="256"/>
    </location>
</feature>
<name>A0A5S5CVR1_9ACTN</name>
<dbReference type="PANTHER" id="PTHR33169:SF26">
    <property type="entry name" value="CONSERVED PROTEIN"/>
    <property type="match status" value="1"/>
</dbReference>
<gene>
    <name evidence="4" type="ORF">BD833_10929</name>
</gene>
<comment type="caution">
    <text evidence="4">The sequence shown here is derived from an EMBL/GenBank/DDBJ whole genome shotgun (WGS) entry which is preliminary data.</text>
</comment>
<dbReference type="AlphaFoldDB" id="A0A5S5CVR1"/>
<dbReference type="InterPro" id="IPR036388">
    <property type="entry name" value="WH-like_DNA-bd_sf"/>
</dbReference>
<feature type="compositionally biased region" description="Basic and acidic residues" evidence="2">
    <location>
        <begin position="196"/>
        <end position="238"/>
    </location>
</feature>
<keyword evidence="5" id="KW-1185">Reference proteome</keyword>
<sequence length="256" mass="28759">MYRPDTSIRRDREGDVLEFAILGLLHQTPMHGYELRKQLAQVLGGLRSISYGSLYPALRRMHAAGLISTDEPERHALLPADAPPLTGRRGKVVYTITAEGKERFHELVTQTGPEAYDDGGLFGVRLAFFRHTARDVRLRILEGRRRTVEQQREGLRSSLARTRERLDRYTLELQRHGLESVDREVRWLSELIDSERREATEPGGERREATEPGGERREATEPGGERREATEPGAERDGAGGAAQPGQFGEEPPGTT</sequence>
<evidence type="ECO:0000313" key="4">
    <source>
        <dbReference type="EMBL" id="TYP86429.1"/>
    </source>
</evidence>
<feature type="domain" description="Transcription regulator PadR N-terminal" evidence="3">
    <location>
        <begin position="21"/>
        <end position="105"/>
    </location>
</feature>
<accession>A0A5S5CVR1</accession>
<evidence type="ECO:0000313" key="5">
    <source>
        <dbReference type="Proteomes" id="UP000322499"/>
    </source>
</evidence>
<dbReference type="SUPFAM" id="SSF46785">
    <property type="entry name" value="Winged helix' DNA-binding domain"/>
    <property type="match status" value="1"/>
</dbReference>
<dbReference type="GO" id="GO:0003677">
    <property type="term" value="F:DNA binding"/>
    <property type="evidence" value="ECO:0007669"/>
    <property type="project" value="UniProtKB-KW"/>
</dbReference>
<reference evidence="4 5" key="1">
    <citation type="submission" date="2019-07" db="EMBL/GenBank/DDBJ databases">
        <title>Genomic Encyclopedia of Archaeal and Bacterial Type Strains, Phase II (KMG-II): from individual species to whole genera.</title>
        <authorList>
            <person name="Goeker M."/>
        </authorList>
    </citation>
    <scope>NUCLEOTIDE SEQUENCE [LARGE SCALE GENOMIC DNA]</scope>
    <source>
        <strain evidence="4 5">DSM 46842</strain>
    </source>
</reference>
<dbReference type="InterPro" id="IPR005149">
    <property type="entry name" value="Tscrpt_reg_PadR_N"/>
</dbReference>
<dbReference type="PANTHER" id="PTHR33169">
    <property type="entry name" value="PADR-FAMILY TRANSCRIPTIONAL REGULATOR"/>
    <property type="match status" value="1"/>
</dbReference>
<feature type="coiled-coil region" evidence="1">
    <location>
        <begin position="145"/>
        <end position="179"/>
    </location>
</feature>
<keyword evidence="4" id="KW-0238">DNA-binding</keyword>
<protein>
    <submittedName>
        <fullName evidence="4">DNA-binding PadR family transcriptional regulator</fullName>
    </submittedName>
</protein>
<evidence type="ECO:0000256" key="1">
    <source>
        <dbReference type="SAM" id="Coils"/>
    </source>
</evidence>
<organism evidence="4 5">
    <name type="scientific">Blastococcus xanthinilyticus</name>
    <dbReference type="NCBI Taxonomy" id="1564164"/>
    <lineage>
        <taxon>Bacteria</taxon>
        <taxon>Bacillati</taxon>
        <taxon>Actinomycetota</taxon>
        <taxon>Actinomycetes</taxon>
        <taxon>Geodermatophilales</taxon>
        <taxon>Geodermatophilaceae</taxon>
        <taxon>Blastococcus</taxon>
    </lineage>
</organism>
<dbReference type="EMBL" id="VNHW01000009">
    <property type="protein sequence ID" value="TYP86429.1"/>
    <property type="molecule type" value="Genomic_DNA"/>
</dbReference>
<dbReference type="Gene3D" id="1.10.10.10">
    <property type="entry name" value="Winged helix-like DNA-binding domain superfamily/Winged helix DNA-binding domain"/>
    <property type="match status" value="1"/>
</dbReference>
<dbReference type="InterPro" id="IPR036390">
    <property type="entry name" value="WH_DNA-bd_sf"/>
</dbReference>
<dbReference type="Pfam" id="PF03551">
    <property type="entry name" value="PadR"/>
    <property type="match status" value="1"/>
</dbReference>